<protein>
    <recommendedName>
        <fullName evidence="4">Salt-induced outer membrane protein YdiY</fullName>
    </recommendedName>
</protein>
<dbReference type="Proteomes" id="UP000294656">
    <property type="component" value="Unassembled WGS sequence"/>
</dbReference>
<dbReference type="PROSITE" id="PS51257">
    <property type="entry name" value="PROKAR_LIPOPROTEIN"/>
    <property type="match status" value="1"/>
</dbReference>
<proteinExistence type="predicted"/>
<sequence length="320" mass="36233">MRTCFNQKARLYVTVLCASLFACTTFAVEGAEDVHAEDAFWLSTHESVSQTIGQWSNGLDAFFSGHENRAQNQSYVSLRFGPIIGEESSTGFFDFQTRLRLPNTKDRLKLVIESDADTLTQANQTGESSQNSSVTDSAVDTQISAAIRYVKREWNADIDAGVLVDFPLDPFVRMRFRQSGQIGRFDWSQNQSVFSYYSKGEGASYRFGISTPFIGSTRTGFDLGASWLRKDTTYFRQDMYVNQSLNETAKMRYQLSFLQSGDQSPSLDSYLYFVEYQTLLYENWLIGRVKPQITHSESDDFNASASLTLSLEVLLGEEYL</sequence>
<keyword evidence="3" id="KW-1185">Reference proteome</keyword>
<reference evidence="2 3" key="1">
    <citation type="submission" date="2019-03" db="EMBL/GenBank/DDBJ databases">
        <title>Genomic Encyclopedia of Type Strains, Phase III (KMG-III): the genomes of soil and plant-associated and newly described type strains.</title>
        <authorList>
            <person name="Whitman W."/>
        </authorList>
    </citation>
    <scope>NUCLEOTIDE SEQUENCE [LARGE SCALE GENOMIC DNA]</scope>
    <source>
        <strain evidence="2 3">CECT 7378</strain>
    </source>
</reference>
<keyword evidence="1" id="KW-0732">Signal</keyword>
<feature type="signal peptide" evidence="1">
    <location>
        <begin position="1"/>
        <end position="27"/>
    </location>
</feature>
<name>A0A4V3CGG8_9GAMM</name>
<gene>
    <name evidence="2" type="ORF">DFP79_2425</name>
</gene>
<organism evidence="2 3">
    <name type="scientific">Marinomonas balearica</name>
    <dbReference type="NCBI Taxonomy" id="491947"/>
    <lineage>
        <taxon>Bacteria</taxon>
        <taxon>Pseudomonadati</taxon>
        <taxon>Pseudomonadota</taxon>
        <taxon>Gammaproteobacteria</taxon>
        <taxon>Oceanospirillales</taxon>
        <taxon>Oceanospirillaceae</taxon>
        <taxon>Marinomonas</taxon>
    </lineage>
</organism>
<comment type="caution">
    <text evidence="2">The sequence shown here is derived from an EMBL/GenBank/DDBJ whole genome shotgun (WGS) entry which is preliminary data.</text>
</comment>
<evidence type="ECO:0000313" key="2">
    <source>
        <dbReference type="EMBL" id="TDO97602.1"/>
    </source>
</evidence>
<accession>A0A4V3CGG8</accession>
<evidence type="ECO:0000256" key="1">
    <source>
        <dbReference type="SAM" id="SignalP"/>
    </source>
</evidence>
<evidence type="ECO:0008006" key="4">
    <source>
        <dbReference type="Google" id="ProtNLM"/>
    </source>
</evidence>
<evidence type="ECO:0000313" key="3">
    <source>
        <dbReference type="Proteomes" id="UP000294656"/>
    </source>
</evidence>
<dbReference type="EMBL" id="SNXC01000012">
    <property type="protein sequence ID" value="TDO97602.1"/>
    <property type="molecule type" value="Genomic_DNA"/>
</dbReference>
<feature type="chain" id="PRO_5020255068" description="Salt-induced outer membrane protein YdiY" evidence="1">
    <location>
        <begin position="28"/>
        <end position="320"/>
    </location>
</feature>
<dbReference type="AlphaFoldDB" id="A0A4V3CGG8"/>
<dbReference type="RefSeq" id="WP_208111425.1">
    <property type="nucleotide sequence ID" value="NZ_SNXC01000012.1"/>
</dbReference>